<gene>
    <name evidence="1" type="ORF">JJB09_15430</name>
</gene>
<comment type="caution">
    <text evidence="1">The sequence shown here is derived from an EMBL/GenBank/DDBJ whole genome shotgun (WGS) entry which is preliminary data.</text>
</comment>
<evidence type="ECO:0008006" key="3">
    <source>
        <dbReference type="Google" id="ProtNLM"/>
    </source>
</evidence>
<dbReference type="SUPFAM" id="SSF82171">
    <property type="entry name" value="DPP6 N-terminal domain-like"/>
    <property type="match status" value="1"/>
</dbReference>
<proteinExistence type="predicted"/>
<sequence>MNQQTIPNITLFDLLARTWQSRAAIERLFFNSDDTLLAISSADGSVALARLADNEPPDSRIVVDDRQTTIRPREGRPSPLIKTRIEGGQGLSAGGNGDFMILTANGELLRINRSGEIDAKVLADKTPISAFDHCLRTDLTAAIVHDRLRLQSIESGQINEVDLGVTTAEIIAISDDGARIALAGTDMLAVRRTDSDCQRLHAIQLSARPLSLTWSADGRWLACGLLSGGFCLMDTETGRQVMLGDFPGPVASLGWSPPSSGFFASGAYRIAGWSMQTPPFENSATGALAAGRAGFVIANAIAAHPQKPLVAAGYANGRIAVARIGSSEELTIRNAGGPVTVLRWSADGRHLAAGDVLGSAAVITFPEQIFK</sequence>
<dbReference type="InterPro" id="IPR001680">
    <property type="entry name" value="WD40_rpt"/>
</dbReference>
<dbReference type="Gene3D" id="2.130.10.10">
    <property type="entry name" value="YVTN repeat-like/Quinoprotein amine dehydrogenase"/>
    <property type="match status" value="2"/>
</dbReference>
<protein>
    <recommendedName>
        <fullName evidence="3">Anaphase-promoting complex subunit 4 WD40 domain-containing protein</fullName>
    </recommendedName>
</protein>
<evidence type="ECO:0000313" key="1">
    <source>
        <dbReference type="EMBL" id="MBL0373426.1"/>
    </source>
</evidence>
<dbReference type="InterPro" id="IPR015943">
    <property type="entry name" value="WD40/YVTN_repeat-like_dom_sf"/>
</dbReference>
<accession>A0A936YUG2</accession>
<evidence type="ECO:0000313" key="2">
    <source>
        <dbReference type="Proteomes" id="UP000633219"/>
    </source>
</evidence>
<reference evidence="1" key="1">
    <citation type="submission" date="2021-01" db="EMBL/GenBank/DDBJ databases">
        <title>Rhizobium sp. strain KVB221 16S ribosomal RNA gene Genome sequencing and assembly.</title>
        <authorList>
            <person name="Kang M."/>
        </authorList>
    </citation>
    <scope>NUCLEOTIDE SEQUENCE</scope>
    <source>
        <strain evidence="1">KVB221</strain>
    </source>
</reference>
<dbReference type="EMBL" id="JAEQNC010000008">
    <property type="protein sequence ID" value="MBL0373426.1"/>
    <property type="molecule type" value="Genomic_DNA"/>
</dbReference>
<dbReference type="Proteomes" id="UP000633219">
    <property type="component" value="Unassembled WGS sequence"/>
</dbReference>
<dbReference type="RefSeq" id="WP_201659875.1">
    <property type="nucleotide sequence ID" value="NZ_JAEQNC010000008.1"/>
</dbReference>
<name>A0A936YUG2_9HYPH</name>
<dbReference type="SMART" id="SM00320">
    <property type="entry name" value="WD40"/>
    <property type="match status" value="4"/>
</dbReference>
<keyword evidence="2" id="KW-1185">Reference proteome</keyword>
<organism evidence="1 2">
    <name type="scientific">Rhizobium setariae</name>
    <dbReference type="NCBI Taxonomy" id="2801340"/>
    <lineage>
        <taxon>Bacteria</taxon>
        <taxon>Pseudomonadati</taxon>
        <taxon>Pseudomonadota</taxon>
        <taxon>Alphaproteobacteria</taxon>
        <taxon>Hyphomicrobiales</taxon>
        <taxon>Rhizobiaceae</taxon>
        <taxon>Rhizobium/Agrobacterium group</taxon>
        <taxon>Rhizobium</taxon>
    </lineage>
</organism>
<dbReference type="AlphaFoldDB" id="A0A936YUG2"/>